<dbReference type="Proteomes" id="UP001211907">
    <property type="component" value="Unassembled WGS sequence"/>
</dbReference>
<comment type="caution">
    <text evidence="2">The sequence shown here is derived from an EMBL/GenBank/DDBJ whole genome shotgun (WGS) entry which is preliminary data.</text>
</comment>
<protein>
    <submittedName>
        <fullName evidence="2">Uncharacterized protein</fullName>
    </submittedName>
</protein>
<accession>A0AAD5SPT9</accession>
<gene>
    <name evidence="2" type="ORF">HK100_007166</name>
</gene>
<feature type="region of interest" description="Disordered" evidence="1">
    <location>
        <begin position="1"/>
        <end position="32"/>
    </location>
</feature>
<feature type="compositionally biased region" description="Low complexity" evidence="1">
    <location>
        <begin position="63"/>
        <end position="73"/>
    </location>
</feature>
<feature type="compositionally biased region" description="Polar residues" evidence="1">
    <location>
        <begin position="45"/>
        <end position="55"/>
    </location>
</feature>
<proteinExistence type="predicted"/>
<organism evidence="2 3">
    <name type="scientific">Physocladia obscura</name>
    <dbReference type="NCBI Taxonomy" id="109957"/>
    <lineage>
        <taxon>Eukaryota</taxon>
        <taxon>Fungi</taxon>
        <taxon>Fungi incertae sedis</taxon>
        <taxon>Chytridiomycota</taxon>
        <taxon>Chytridiomycota incertae sedis</taxon>
        <taxon>Chytridiomycetes</taxon>
        <taxon>Chytridiales</taxon>
        <taxon>Chytriomycetaceae</taxon>
        <taxon>Physocladia</taxon>
    </lineage>
</organism>
<dbReference type="AlphaFoldDB" id="A0AAD5SPT9"/>
<keyword evidence="3" id="KW-1185">Reference proteome</keyword>
<feature type="non-terminal residue" evidence="2">
    <location>
        <position position="1"/>
    </location>
</feature>
<evidence type="ECO:0000313" key="2">
    <source>
        <dbReference type="EMBL" id="KAJ3091475.1"/>
    </source>
</evidence>
<dbReference type="EMBL" id="JADGJH010003367">
    <property type="protein sequence ID" value="KAJ3091475.1"/>
    <property type="molecule type" value="Genomic_DNA"/>
</dbReference>
<feature type="region of interest" description="Disordered" evidence="1">
    <location>
        <begin position="45"/>
        <end position="74"/>
    </location>
</feature>
<evidence type="ECO:0000256" key="1">
    <source>
        <dbReference type="SAM" id="MobiDB-lite"/>
    </source>
</evidence>
<name>A0AAD5SPT9_9FUNG</name>
<sequence length="175" mass="18056">MPPPKKSVNSQHPAGLGTATIPNHSKKANTGTSIAVNNAAAALTQSSTVSNTSGAPPSFIELQTNQPQQQQQQYVSPNAKVIADAKFSIQNFEKTYRESQHLRRLQNNPTIVFSEGASGAFIAEIPSISSAAAPTTFAAAGSITGSGSGGLVHAISTMDFVGGFGSVSGEEILEK</sequence>
<reference evidence="2" key="1">
    <citation type="submission" date="2020-05" db="EMBL/GenBank/DDBJ databases">
        <title>Phylogenomic resolution of chytrid fungi.</title>
        <authorList>
            <person name="Stajich J.E."/>
            <person name="Amses K."/>
            <person name="Simmons R."/>
            <person name="Seto K."/>
            <person name="Myers J."/>
            <person name="Bonds A."/>
            <person name="Quandt C.A."/>
            <person name="Barry K."/>
            <person name="Liu P."/>
            <person name="Grigoriev I."/>
            <person name="Longcore J.E."/>
            <person name="James T.Y."/>
        </authorList>
    </citation>
    <scope>NUCLEOTIDE SEQUENCE</scope>
    <source>
        <strain evidence="2">JEL0513</strain>
    </source>
</reference>
<feature type="compositionally biased region" description="Polar residues" evidence="1">
    <location>
        <begin position="20"/>
        <end position="32"/>
    </location>
</feature>
<evidence type="ECO:0000313" key="3">
    <source>
        <dbReference type="Proteomes" id="UP001211907"/>
    </source>
</evidence>